<dbReference type="Gene3D" id="3.90.550.50">
    <property type="match status" value="1"/>
</dbReference>
<comment type="caution">
    <text evidence="7">The sequence shown here is derived from an EMBL/GenBank/DDBJ whole genome shotgun (WGS) entry which is preliminary data.</text>
</comment>
<dbReference type="GO" id="GO:0016020">
    <property type="term" value="C:membrane"/>
    <property type="evidence" value="ECO:0007669"/>
    <property type="project" value="UniProtKB-SubCell"/>
</dbReference>
<evidence type="ECO:0000256" key="5">
    <source>
        <dbReference type="ARBA" id="ARBA00022989"/>
    </source>
</evidence>
<accession>A0AAN5IFE2</accession>
<protein>
    <recommendedName>
        <fullName evidence="9">Hexosyltransferase</fullName>
    </recommendedName>
</protein>
<gene>
    <name evidence="7" type="ORF">PMAYCL1PPCAC_32999</name>
</gene>
<dbReference type="GO" id="GO:0016263">
    <property type="term" value="F:glycoprotein-N-acetylgalactosamine 3-beta-galactosyltransferase activity"/>
    <property type="evidence" value="ECO:0007669"/>
    <property type="project" value="TreeGrafter"/>
</dbReference>
<keyword evidence="5" id="KW-1133">Transmembrane helix</keyword>
<keyword evidence="6" id="KW-0472">Membrane</keyword>
<sequence length="122" mass="13750">LRRLDPNEPYYVGYRMKPHLAKGYNSGGAGYILSRKALALYARNAFNNTKICPDHTDEDVGIGRCLANLGIYPEPTINEKGQQRFNAYNPRLTLDGWEGNEVWIKDPLTTGFNGIARDLISF</sequence>
<feature type="non-terminal residue" evidence="7">
    <location>
        <position position="1"/>
    </location>
</feature>
<evidence type="ECO:0000256" key="3">
    <source>
        <dbReference type="ARBA" id="ARBA00022692"/>
    </source>
</evidence>
<keyword evidence="3" id="KW-0812">Transmembrane</keyword>
<reference evidence="8" key="1">
    <citation type="submission" date="2022-10" db="EMBL/GenBank/DDBJ databases">
        <title>Genome assembly of Pristionchus species.</title>
        <authorList>
            <person name="Yoshida K."/>
            <person name="Sommer R.J."/>
        </authorList>
    </citation>
    <scope>NUCLEOTIDE SEQUENCE [LARGE SCALE GENOMIC DNA]</scope>
    <source>
        <strain evidence="8">RS5460</strain>
    </source>
</reference>
<evidence type="ECO:0000256" key="4">
    <source>
        <dbReference type="ARBA" id="ARBA00022968"/>
    </source>
</evidence>
<keyword evidence="8" id="KW-1185">Reference proteome</keyword>
<dbReference type="EMBL" id="BTRK01000006">
    <property type="protein sequence ID" value="GMR62804.1"/>
    <property type="molecule type" value="Genomic_DNA"/>
</dbReference>
<evidence type="ECO:0000256" key="2">
    <source>
        <dbReference type="ARBA" id="ARBA00006462"/>
    </source>
</evidence>
<dbReference type="AlphaFoldDB" id="A0AAN5IFE2"/>
<evidence type="ECO:0000256" key="6">
    <source>
        <dbReference type="ARBA" id="ARBA00023136"/>
    </source>
</evidence>
<evidence type="ECO:0000313" key="7">
    <source>
        <dbReference type="EMBL" id="GMR62804.1"/>
    </source>
</evidence>
<dbReference type="PANTHER" id="PTHR23033">
    <property type="entry name" value="BETA1,3-GALACTOSYLTRANSFERASE"/>
    <property type="match status" value="1"/>
</dbReference>
<comment type="subcellular location">
    <subcellularLocation>
        <location evidence="1">Membrane</location>
        <topology evidence="1">Single-pass type II membrane protein</topology>
    </subcellularLocation>
</comment>
<evidence type="ECO:0000313" key="8">
    <source>
        <dbReference type="Proteomes" id="UP001328107"/>
    </source>
</evidence>
<evidence type="ECO:0000256" key="1">
    <source>
        <dbReference type="ARBA" id="ARBA00004606"/>
    </source>
</evidence>
<name>A0AAN5IFE2_9BILA</name>
<keyword evidence="4" id="KW-0735">Signal-anchor</keyword>
<dbReference type="InterPro" id="IPR026050">
    <property type="entry name" value="C1GALT1/C1GALT1_chp1"/>
</dbReference>
<dbReference type="PANTHER" id="PTHR23033:SF12">
    <property type="entry name" value="GLYCOPROTEIN-N-ACETYLGALACTOSAMINE 3-BETA-GALACTOSYLTRANSFERASE 1-RELATED"/>
    <property type="match status" value="1"/>
</dbReference>
<feature type="non-terminal residue" evidence="7">
    <location>
        <position position="122"/>
    </location>
</feature>
<dbReference type="Proteomes" id="UP001328107">
    <property type="component" value="Unassembled WGS sequence"/>
</dbReference>
<organism evidence="7 8">
    <name type="scientific">Pristionchus mayeri</name>
    <dbReference type="NCBI Taxonomy" id="1317129"/>
    <lineage>
        <taxon>Eukaryota</taxon>
        <taxon>Metazoa</taxon>
        <taxon>Ecdysozoa</taxon>
        <taxon>Nematoda</taxon>
        <taxon>Chromadorea</taxon>
        <taxon>Rhabditida</taxon>
        <taxon>Rhabditina</taxon>
        <taxon>Diplogasteromorpha</taxon>
        <taxon>Diplogasteroidea</taxon>
        <taxon>Neodiplogasteridae</taxon>
        <taxon>Pristionchus</taxon>
    </lineage>
</organism>
<evidence type="ECO:0008006" key="9">
    <source>
        <dbReference type="Google" id="ProtNLM"/>
    </source>
</evidence>
<comment type="similarity">
    <text evidence="2">Belongs to the glycosyltransferase 31 family. Beta3-Gal-T subfamily.</text>
</comment>
<proteinExistence type="inferred from homology"/>